<evidence type="ECO:0000313" key="2">
    <source>
        <dbReference type="Proteomes" id="UP001165074"/>
    </source>
</evidence>
<accession>A0A9W6SAP0</accession>
<proteinExistence type="predicted"/>
<comment type="caution">
    <text evidence="1">The sequence shown here is derived from an EMBL/GenBank/DDBJ whole genome shotgun (WGS) entry which is preliminary data.</text>
</comment>
<reference evidence="1" key="1">
    <citation type="submission" date="2023-03" db="EMBL/GenBank/DDBJ databases">
        <title>Actinoallomurus iriomotensis NBRC 103684.</title>
        <authorList>
            <person name="Ichikawa N."/>
            <person name="Sato H."/>
            <person name="Tonouchi N."/>
        </authorList>
    </citation>
    <scope>NUCLEOTIDE SEQUENCE</scope>
    <source>
        <strain evidence="1">NBRC 103684</strain>
    </source>
</reference>
<evidence type="ECO:0000313" key="1">
    <source>
        <dbReference type="EMBL" id="GLY90439.1"/>
    </source>
</evidence>
<dbReference type="EMBL" id="BSTK01000016">
    <property type="protein sequence ID" value="GLY90439.1"/>
    <property type="molecule type" value="Genomic_DNA"/>
</dbReference>
<organism evidence="1 2">
    <name type="scientific">Actinoallomurus iriomotensis</name>
    <dbReference type="NCBI Taxonomy" id="478107"/>
    <lineage>
        <taxon>Bacteria</taxon>
        <taxon>Bacillati</taxon>
        <taxon>Actinomycetota</taxon>
        <taxon>Actinomycetes</taxon>
        <taxon>Streptosporangiales</taxon>
        <taxon>Thermomonosporaceae</taxon>
        <taxon>Actinoallomurus</taxon>
    </lineage>
</organism>
<dbReference type="AlphaFoldDB" id="A0A9W6SAP0"/>
<dbReference type="Proteomes" id="UP001165074">
    <property type="component" value="Unassembled WGS sequence"/>
</dbReference>
<dbReference type="RefSeq" id="WP_285581362.1">
    <property type="nucleotide sequence ID" value="NZ_BSTK01000016.1"/>
</dbReference>
<name>A0A9W6SAP0_9ACTN</name>
<keyword evidence="2" id="KW-1185">Reference proteome</keyword>
<protein>
    <submittedName>
        <fullName evidence="1">Uncharacterized protein</fullName>
    </submittedName>
</protein>
<sequence>MGWNVAGILLHDASVDDVVKGLPGGPVDTGGRLSGDEALSMGADADHAVGVVGEWTMITDPGMQVMFDQDAWESLSSASRRALAFLVHSVSSTYGFSYHVDGRPARELLHVEGECVRDEGDPLPEESDLPEPGTEDHVLGLIGHLTGDQWWSAVLDAPFRILRAG</sequence>
<gene>
    <name evidence="1" type="ORF">Airi02_083680</name>
</gene>